<dbReference type="GO" id="GO:0005786">
    <property type="term" value="C:signal recognition particle, endoplasmic reticulum targeting"/>
    <property type="evidence" value="ECO:0007669"/>
    <property type="project" value="UniProtKB-UniRule"/>
</dbReference>
<reference evidence="9 11" key="1">
    <citation type="submission" date="2020-01" db="EMBL/GenBank/DDBJ databases">
        <authorList>
            <consortium name="DOE Joint Genome Institute"/>
            <person name="Haridas S."/>
            <person name="Albert R."/>
            <person name="Binder M."/>
            <person name="Bloem J."/>
            <person name="Labutti K."/>
            <person name="Salamov A."/>
            <person name="Andreopoulos B."/>
            <person name="Baker S.E."/>
            <person name="Barry K."/>
            <person name="Bills G."/>
            <person name="Bluhm B.H."/>
            <person name="Cannon C."/>
            <person name="Castanera R."/>
            <person name="Culley D.E."/>
            <person name="Daum C."/>
            <person name="Ezra D."/>
            <person name="Gonzalez J.B."/>
            <person name="Henrissat B."/>
            <person name="Kuo A."/>
            <person name="Liang C."/>
            <person name="Lipzen A."/>
            <person name="Lutzoni F."/>
            <person name="Magnuson J."/>
            <person name="Mondo S."/>
            <person name="Nolan M."/>
            <person name="Ohm R."/>
            <person name="Pangilinan J."/>
            <person name="Park H.-J."/>
            <person name="Ramirez L."/>
            <person name="Alfaro M."/>
            <person name="Sun H."/>
            <person name="Tritt A."/>
            <person name="Yoshinaga Y."/>
            <person name="Zwiers L.-H."/>
            <person name="Turgeon B.G."/>
            <person name="Goodwin S.B."/>
            <person name="Spatafora J.W."/>
            <person name="Crous P.W."/>
            <person name="Grigoriev I.V."/>
        </authorList>
    </citation>
    <scope>NUCLEOTIDE SEQUENCE</scope>
    <source>
        <strain evidence="9 11">CBS 781.70</strain>
    </source>
</reference>
<dbReference type="Pfam" id="PF02290">
    <property type="entry name" value="SRP14"/>
    <property type="match status" value="1"/>
</dbReference>
<evidence type="ECO:0000256" key="5">
    <source>
        <dbReference type="ARBA" id="ARBA00023135"/>
    </source>
</evidence>
<dbReference type="PANTHER" id="PTHR12013">
    <property type="entry name" value="SIGNAL RECOGNITION PARTICLE 14 KD PROTEIN"/>
    <property type="match status" value="1"/>
</dbReference>
<dbReference type="GO" id="GO:0006614">
    <property type="term" value="P:SRP-dependent cotranslational protein targeting to membrane"/>
    <property type="evidence" value="ECO:0007669"/>
    <property type="project" value="UniProtKB-UniRule"/>
</dbReference>
<dbReference type="GO" id="GO:0008312">
    <property type="term" value="F:7S RNA binding"/>
    <property type="evidence" value="ECO:0007669"/>
    <property type="project" value="UniProtKB-UniRule"/>
</dbReference>
<evidence type="ECO:0000256" key="1">
    <source>
        <dbReference type="ARBA" id="ARBA00004496"/>
    </source>
</evidence>
<protein>
    <recommendedName>
        <fullName evidence="7">Signal recognition particle subunit SRP14</fullName>
    </recommendedName>
    <alternativeName>
        <fullName evidence="7">Signal recognition particle 14 kDa protein</fullName>
    </alternativeName>
</protein>
<proteinExistence type="inferred from homology"/>
<reference evidence="11" key="3">
    <citation type="submission" date="2025-04" db="UniProtKB">
        <authorList>
            <consortium name="RefSeq"/>
        </authorList>
    </citation>
    <scope>IDENTIFICATION</scope>
    <source>
        <strain evidence="11">CBS 781.70</strain>
    </source>
</reference>
<evidence type="ECO:0000313" key="11">
    <source>
        <dbReference type="RefSeq" id="XP_033530677.1"/>
    </source>
</evidence>
<keyword evidence="5 7" id="KW-0733">Signal recognition particle</keyword>
<keyword evidence="3 7" id="KW-0963">Cytoplasm</keyword>
<evidence type="ECO:0000313" key="10">
    <source>
        <dbReference type="Proteomes" id="UP000504638"/>
    </source>
</evidence>
<dbReference type="SUPFAM" id="SSF54762">
    <property type="entry name" value="Signal recognition particle alu RNA binding heterodimer, SRP9/14"/>
    <property type="match status" value="1"/>
</dbReference>
<dbReference type="InterPro" id="IPR009018">
    <property type="entry name" value="Signal_recog_particle_SRP9/14"/>
</dbReference>
<comment type="function">
    <text evidence="7">Component of the signal recognition particle (SRP) complex, a ribonucleoprotein complex that mediates the cotranslational targeting of secretory and membrane proteins to the endoplasmic reticulum (ER).</text>
</comment>
<keyword evidence="10" id="KW-1185">Reference proteome</keyword>
<dbReference type="Proteomes" id="UP000504638">
    <property type="component" value="Unplaced"/>
</dbReference>
<name>A0A6G1FTJ0_9PEZI</name>
<comment type="similarity">
    <text evidence="2 7">Belongs to the SRP14 family.</text>
</comment>
<organism evidence="9">
    <name type="scientific">Eremomyces bilateralis CBS 781.70</name>
    <dbReference type="NCBI Taxonomy" id="1392243"/>
    <lineage>
        <taxon>Eukaryota</taxon>
        <taxon>Fungi</taxon>
        <taxon>Dikarya</taxon>
        <taxon>Ascomycota</taxon>
        <taxon>Pezizomycotina</taxon>
        <taxon>Dothideomycetes</taxon>
        <taxon>Dothideomycetes incertae sedis</taxon>
        <taxon>Eremomycetales</taxon>
        <taxon>Eremomycetaceae</taxon>
        <taxon>Eremomyces</taxon>
    </lineage>
</organism>
<feature type="region of interest" description="Disordered" evidence="8">
    <location>
        <begin position="104"/>
        <end position="133"/>
    </location>
</feature>
<keyword evidence="6 7" id="KW-0687">Ribonucleoprotein</keyword>
<dbReference type="OrthoDB" id="19209at2759"/>
<accession>A0A6G1FTJ0</accession>
<evidence type="ECO:0000256" key="6">
    <source>
        <dbReference type="ARBA" id="ARBA00023274"/>
    </source>
</evidence>
<dbReference type="GeneID" id="54422603"/>
<dbReference type="GO" id="GO:0030942">
    <property type="term" value="F:endoplasmic reticulum signal peptide binding"/>
    <property type="evidence" value="ECO:0007669"/>
    <property type="project" value="UniProtKB-UniRule"/>
</dbReference>
<sequence>MPGPVSNDQFFARVGELLEENKKAGHGSVFFTQKRLTPSNVQNAEDKDPLWDVNLPGPFAVLIRATNGKSKENRDDKIKVSTVVQPESSEEFFKQYADVCKAGMQALKPKDRSKRKKKKAKKRKGPVDGEKKP</sequence>
<dbReference type="InterPro" id="IPR003210">
    <property type="entry name" value="Signal_recog_particle_SRP14"/>
</dbReference>
<evidence type="ECO:0000256" key="4">
    <source>
        <dbReference type="ARBA" id="ARBA00022884"/>
    </source>
</evidence>
<keyword evidence="4 7" id="KW-0694">RNA-binding</keyword>
<evidence type="ECO:0000256" key="3">
    <source>
        <dbReference type="ARBA" id="ARBA00022490"/>
    </source>
</evidence>
<gene>
    <name evidence="9 11" type="ORF">P152DRAFT_484978</name>
</gene>
<dbReference type="AlphaFoldDB" id="A0A6G1FTJ0"/>
<dbReference type="RefSeq" id="XP_033530677.1">
    <property type="nucleotide sequence ID" value="XM_033682033.1"/>
</dbReference>
<evidence type="ECO:0000313" key="9">
    <source>
        <dbReference type="EMBL" id="KAF1809046.1"/>
    </source>
</evidence>
<comment type="subunit">
    <text evidence="7">Component of a fungal signal recognition particle (SRP) complex that consists of a 7SL RNA molecule (scR1) and at least six protein subunits: SRP72, SRP68, SRP54, SEC65, SRP21 and SRP14.</text>
</comment>
<reference evidence="11" key="2">
    <citation type="submission" date="2020-04" db="EMBL/GenBank/DDBJ databases">
        <authorList>
            <consortium name="NCBI Genome Project"/>
        </authorList>
    </citation>
    <scope>NUCLEOTIDE SEQUENCE</scope>
    <source>
        <strain evidence="11">CBS 781.70</strain>
    </source>
</reference>
<comment type="subcellular location">
    <subcellularLocation>
        <location evidence="1 7">Cytoplasm</location>
    </subcellularLocation>
</comment>
<dbReference type="EMBL" id="ML975176">
    <property type="protein sequence ID" value="KAF1809046.1"/>
    <property type="molecule type" value="Genomic_DNA"/>
</dbReference>
<evidence type="ECO:0000256" key="2">
    <source>
        <dbReference type="ARBA" id="ARBA00010349"/>
    </source>
</evidence>
<evidence type="ECO:0000256" key="7">
    <source>
        <dbReference type="RuleBase" id="RU368100"/>
    </source>
</evidence>
<feature type="compositionally biased region" description="Basic residues" evidence="8">
    <location>
        <begin position="111"/>
        <end position="124"/>
    </location>
</feature>
<evidence type="ECO:0000256" key="8">
    <source>
        <dbReference type="SAM" id="MobiDB-lite"/>
    </source>
</evidence>
<dbReference type="Gene3D" id="3.30.720.10">
    <property type="entry name" value="Signal recognition particle alu RNA binding heterodimer, srp9/1"/>
    <property type="match status" value="1"/>
</dbReference>